<dbReference type="EMBL" id="CP073078">
    <property type="protein sequence ID" value="QUD85930.1"/>
    <property type="molecule type" value="Genomic_DNA"/>
</dbReference>
<name>A0A975FV89_9CAUL</name>
<organism evidence="1 2">
    <name type="scientific">Phenylobacterium montanum</name>
    <dbReference type="NCBI Taxonomy" id="2823693"/>
    <lineage>
        <taxon>Bacteria</taxon>
        <taxon>Pseudomonadati</taxon>
        <taxon>Pseudomonadota</taxon>
        <taxon>Alphaproteobacteria</taxon>
        <taxon>Caulobacterales</taxon>
        <taxon>Caulobacteraceae</taxon>
        <taxon>Phenylobacterium</taxon>
    </lineage>
</organism>
<keyword evidence="2" id="KW-1185">Reference proteome</keyword>
<sequence>MADLGREDERAGPSIASALEDALVDQGWPSGQVFGPERVLASNFDAAVPRLRQALRILEGRGVCQMRRGPGGGLVVLPPSRRQAAELLADNLRWTGATAADVWKMRAWFEPMAAAAAADQGRLARSLSDASGDPCLSLLLECLDQFPGGTDESSSSAREALWRAIAEGSARSAAQIAAECVAQRQARATDLPWPQSGIRRVGAVRSSNLASQLARRIAVDITFARCRNREWLGAIQQLCDRYHASHGVMVEAIRMLEDAQVVESRRGRAGGITLRTPGTAAVVPLLHAHIAGSGASGRDVSAASRRLNGLAALEAAASANDRERWSREAQLVRVVPVENGHFTWLRLQREIYEAAGNPVLHAFGCCFAGYNVRAHAPGRDLSRQNGEALLEICHQLLLALAQGDGQAAAHGQNAGLDLLQRRDERAA</sequence>
<dbReference type="PANTHER" id="PTHR43537:SF5">
    <property type="entry name" value="UXU OPERON TRANSCRIPTIONAL REGULATOR"/>
    <property type="match status" value="1"/>
</dbReference>
<dbReference type="Proteomes" id="UP000676409">
    <property type="component" value="Chromosome"/>
</dbReference>
<dbReference type="RefSeq" id="WP_211935982.1">
    <property type="nucleotide sequence ID" value="NZ_CP073078.1"/>
</dbReference>
<accession>A0A975FV89</accession>
<dbReference type="Gene3D" id="1.10.10.10">
    <property type="entry name" value="Winged helix-like DNA-binding domain superfamily/Winged helix DNA-binding domain"/>
    <property type="match status" value="2"/>
</dbReference>
<dbReference type="PANTHER" id="PTHR43537">
    <property type="entry name" value="TRANSCRIPTIONAL REGULATOR, GNTR FAMILY"/>
    <property type="match status" value="1"/>
</dbReference>
<dbReference type="InterPro" id="IPR036388">
    <property type="entry name" value="WH-like_DNA-bd_sf"/>
</dbReference>
<protein>
    <submittedName>
        <fullName evidence="1">Rrf2 family transcriptional regulator</fullName>
    </submittedName>
</protein>
<reference evidence="1" key="1">
    <citation type="submission" date="2021-04" db="EMBL/GenBank/DDBJ databases">
        <title>The complete genome sequence of Caulobacter sp. S6.</title>
        <authorList>
            <person name="Tang Y."/>
            <person name="Ouyang W."/>
            <person name="Liu Q."/>
            <person name="Huang B."/>
            <person name="Guo Z."/>
            <person name="Lei P."/>
        </authorList>
    </citation>
    <scope>NUCLEOTIDE SEQUENCE</scope>
    <source>
        <strain evidence="1">S6</strain>
    </source>
</reference>
<evidence type="ECO:0000313" key="2">
    <source>
        <dbReference type="Proteomes" id="UP000676409"/>
    </source>
</evidence>
<dbReference type="KEGG" id="caul:KCG34_12515"/>
<gene>
    <name evidence="1" type="ORF">KCG34_12515</name>
</gene>
<proteinExistence type="predicted"/>
<evidence type="ECO:0000313" key="1">
    <source>
        <dbReference type="EMBL" id="QUD85930.1"/>
    </source>
</evidence>
<dbReference type="AlphaFoldDB" id="A0A975FV89"/>
<dbReference type="InterPro" id="IPR036390">
    <property type="entry name" value="WH_DNA-bd_sf"/>
</dbReference>
<dbReference type="SUPFAM" id="SSF46785">
    <property type="entry name" value="Winged helix' DNA-binding domain"/>
    <property type="match status" value="2"/>
</dbReference>